<protein>
    <submittedName>
        <fullName evidence="2">Nucleoside-diphosphate-sugar epimerase</fullName>
    </submittedName>
</protein>
<dbReference type="PANTHER" id="PTHR48079">
    <property type="entry name" value="PROTEIN YEEZ"/>
    <property type="match status" value="1"/>
</dbReference>
<dbReference type="GO" id="GO:0004029">
    <property type="term" value="F:aldehyde dehydrogenase (NAD+) activity"/>
    <property type="evidence" value="ECO:0007669"/>
    <property type="project" value="TreeGrafter"/>
</dbReference>
<name>A0A239N375_9ACTN</name>
<reference evidence="2 3" key="1">
    <citation type="submission" date="2017-06" db="EMBL/GenBank/DDBJ databases">
        <authorList>
            <person name="Kim H.J."/>
            <person name="Triplett B.A."/>
        </authorList>
    </citation>
    <scope>NUCLEOTIDE SEQUENCE [LARGE SCALE GENOMIC DNA]</scope>
    <source>
        <strain evidence="2 3">CGMCC 4.2132</strain>
    </source>
</reference>
<dbReference type="InterPro" id="IPR036291">
    <property type="entry name" value="NAD(P)-bd_dom_sf"/>
</dbReference>
<dbReference type="PANTHER" id="PTHR48079:SF6">
    <property type="entry name" value="NAD(P)-BINDING DOMAIN-CONTAINING PROTEIN-RELATED"/>
    <property type="match status" value="1"/>
</dbReference>
<proteinExistence type="predicted"/>
<evidence type="ECO:0000259" key="1">
    <source>
        <dbReference type="Pfam" id="PF01370"/>
    </source>
</evidence>
<evidence type="ECO:0000313" key="2">
    <source>
        <dbReference type="EMBL" id="SNT49477.1"/>
    </source>
</evidence>
<dbReference type="Gene3D" id="3.40.50.720">
    <property type="entry name" value="NAD(P)-binding Rossmann-like Domain"/>
    <property type="match status" value="1"/>
</dbReference>
<dbReference type="EMBL" id="FZOD01000051">
    <property type="protein sequence ID" value="SNT49477.1"/>
    <property type="molecule type" value="Genomic_DNA"/>
</dbReference>
<dbReference type="GO" id="GO:0005737">
    <property type="term" value="C:cytoplasm"/>
    <property type="evidence" value="ECO:0007669"/>
    <property type="project" value="TreeGrafter"/>
</dbReference>
<evidence type="ECO:0000313" key="3">
    <source>
        <dbReference type="Proteomes" id="UP000198282"/>
    </source>
</evidence>
<gene>
    <name evidence="2" type="ORF">SAMN05216276_10516</name>
</gene>
<organism evidence="2 3">
    <name type="scientific">Streptosporangium subroseum</name>
    <dbReference type="NCBI Taxonomy" id="106412"/>
    <lineage>
        <taxon>Bacteria</taxon>
        <taxon>Bacillati</taxon>
        <taxon>Actinomycetota</taxon>
        <taxon>Actinomycetes</taxon>
        <taxon>Streptosporangiales</taxon>
        <taxon>Streptosporangiaceae</taxon>
        <taxon>Streptosporangium</taxon>
    </lineage>
</organism>
<dbReference type="Pfam" id="PF01370">
    <property type="entry name" value="Epimerase"/>
    <property type="match status" value="1"/>
</dbReference>
<dbReference type="SUPFAM" id="SSF51735">
    <property type="entry name" value="NAD(P)-binding Rossmann-fold domains"/>
    <property type="match status" value="1"/>
</dbReference>
<dbReference type="AlphaFoldDB" id="A0A239N375"/>
<sequence>MSAPSDLHVVLGAGGAIGSSVVRELAARGHRVRAVNRSGRVPALPGVEAHRGDITSAEGAKAACDGAHVVYHCAAPAYQRWVEEFPRMTDAVREGAVASGAKLIFADNLYMYGPVSTPMTEDMPYAARNPKGRVRAEMSEALLADHRSGRLRVAIGRASDYYGPGGVNTVVGATVFGAALQGKVARWVGPLDQPHSFSYLPDIARGLVTLGDDVRADGQAWHLPAAEPLTGRRFLDLVFAELGRPVKAAPLGRFMQRALGLVNPTVRALGETWYQRDRPFVTDASRFTRTFGPFTVTPNPDAVAATLDWYRANPTP</sequence>
<dbReference type="InterPro" id="IPR001509">
    <property type="entry name" value="Epimerase_deHydtase"/>
</dbReference>
<accession>A0A239N375</accession>
<feature type="domain" description="NAD-dependent epimerase/dehydratase" evidence="1">
    <location>
        <begin position="9"/>
        <end position="216"/>
    </location>
</feature>
<dbReference type="OrthoDB" id="8205493at2"/>
<keyword evidence="3" id="KW-1185">Reference proteome</keyword>
<dbReference type="InterPro" id="IPR051783">
    <property type="entry name" value="NAD(P)-dependent_oxidoreduct"/>
</dbReference>
<dbReference type="RefSeq" id="WP_089211610.1">
    <property type="nucleotide sequence ID" value="NZ_FZOD01000051.1"/>
</dbReference>
<dbReference type="Proteomes" id="UP000198282">
    <property type="component" value="Unassembled WGS sequence"/>
</dbReference>